<dbReference type="InterPro" id="IPR000212">
    <property type="entry name" value="DNA_helicase_UvrD/REP"/>
</dbReference>
<feature type="domain" description="UvrD-like helicase ATP-binding" evidence="12">
    <location>
        <begin position="30"/>
        <end position="335"/>
    </location>
</feature>
<feature type="binding site" evidence="11">
    <location>
        <begin position="51"/>
        <end position="58"/>
    </location>
    <ligand>
        <name>ATP</name>
        <dbReference type="ChEBI" id="CHEBI:30616"/>
    </ligand>
</feature>
<name>A0A133P679_FUSNU</name>
<dbReference type="Proteomes" id="UP000070401">
    <property type="component" value="Unassembled WGS sequence"/>
</dbReference>
<dbReference type="InterPro" id="IPR014016">
    <property type="entry name" value="UvrD-like_ATP-bd"/>
</dbReference>
<evidence type="ECO:0000259" key="12">
    <source>
        <dbReference type="PROSITE" id="PS51198"/>
    </source>
</evidence>
<evidence type="ECO:0000313" key="14">
    <source>
        <dbReference type="Proteomes" id="UP000070401"/>
    </source>
</evidence>
<dbReference type="Pfam" id="PF00580">
    <property type="entry name" value="UvrD-helicase"/>
    <property type="match status" value="1"/>
</dbReference>
<dbReference type="EMBL" id="LRPY01000058">
    <property type="protein sequence ID" value="KXA24062.1"/>
    <property type="molecule type" value="Genomic_DNA"/>
</dbReference>
<proteinExistence type="inferred from homology"/>
<protein>
    <recommendedName>
        <fullName evidence="9">DNA 3'-5' helicase</fullName>
        <ecNumber evidence="9">5.6.2.4</ecNumber>
    </recommendedName>
</protein>
<reference evidence="14" key="1">
    <citation type="submission" date="2016-01" db="EMBL/GenBank/DDBJ databases">
        <authorList>
            <person name="Mitreva M."/>
            <person name="Pepin K.H."/>
            <person name="Mihindukulasuriya K.A."/>
            <person name="Fulton R."/>
            <person name="Fronick C."/>
            <person name="O'Laughlin M."/>
            <person name="Miner T."/>
            <person name="Herter B."/>
            <person name="Rosa B.A."/>
            <person name="Cordes M."/>
            <person name="Tomlinson C."/>
            <person name="Wollam A."/>
            <person name="Palsikar V.B."/>
            <person name="Mardis E.R."/>
            <person name="Wilson R.K."/>
        </authorList>
    </citation>
    <scope>NUCLEOTIDE SEQUENCE [LARGE SCALE GENOMIC DNA]</scope>
    <source>
        <strain evidence="14">MJR7757B</strain>
    </source>
</reference>
<gene>
    <name evidence="13" type="ORF">HMPREF3221_00661</name>
</gene>
<dbReference type="GO" id="GO:0043138">
    <property type="term" value="F:3'-5' DNA helicase activity"/>
    <property type="evidence" value="ECO:0007669"/>
    <property type="project" value="UniProtKB-EC"/>
</dbReference>
<evidence type="ECO:0000256" key="3">
    <source>
        <dbReference type="ARBA" id="ARBA00022801"/>
    </source>
</evidence>
<evidence type="ECO:0000313" key="13">
    <source>
        <dbReference type="EMBL" id="KXA24062.1"/>
    </source>
</evidence>
<dbReference type="EC" id="5.6.2.4" evidence="9"/>
<evidence type="ECO:0000256" key="8">
    <source>
        <dbReference type="ARBA" id="ARBA00034617"/>
    </source>
</evidence>
<comment type="caution">
    <text evidence="13">The sequence shown here is derived from an EMBL/GenBank/DDBJ whole genome shotgun (WGS) entry which is preliminary data.</text>
</comment>
<dbReference type="SUPFAM" id="SSF52540">
    <property type="entry name" value="P-loop containing nucleoside triphosphate hydrolases"/>
    <property type="match status" value="1"/>
</dbReference>
<dbReference type="GO" id="GO:0016887">
    <property type="term" value="F:ATP hydrolysis activity"/>
    <property type="evidence" value="ECO:0007669"/>
    <property type="project" value="RHEA"/>
</dbReference>
<dbReference type="PROSITE" id="PS51198">
    <property type="entry name" value="UVRD_HELICASE_ATP_BIND"/>
    <property type="match status" value="1"/>
</dbReference>
<comment type="catalytic activity">
    <reaction evidence="10">
        <text>ATP + H2O = ADP + phosphate + H(+)</text>
        <dbReference type="Rhea" id="RHEA:13065"/>
        <dbReference type="ChEBI" id="CHEBI:15377"/>
        <dbReference type="ChEBI" id="CHEBI:15378"/>
        <dbReference type="ChEBI" id="CHEBI:30616"/>
        <dbReference type="ChEBI" id="CHEBI:43474"/>
        <dbReference type="ChEBI" id="CHEBI:456216"/>
        <dbReference type="EC" id="5.6.2.4"/>
    </reaction>
</comment>
<evidence type="ECO:0000256" key="5">
    <source>
        <dbReference type="ARBA" id="ARBA00022840"/>
    </source>
</evidence>
<dbReference type="Pfam" id="PF13361">
    <property type="entry name" value="UvrD_C"/>
    <property type="match status" value="1"/>
</dbReference>
<evidence type="ECO:0000256" key="1">
    <source>
        <dbReference type="ARBA" id="ARBA00009922"/>
    </source>
</evidence>
<dbReference type="InterPro" id="IPR013986">
    <property type="entry name" value="DExx_box_DNA_helicase_dom_sf"/>
</dbReference>
<evidence type="ECO:0000256" key="7">
    <source>
        <dbReference type="ARBA" id="ARBA00023235"/>
    </source>
</evidence>
<organism evidence="13 14">
    <name type="scientific">Fusobacterium nucleatum</name>
    <dbReference type="NCBI Taxonomy" id="851"/>
    <lineage>
        <taxon>Bacteria</taxon>
        <taxon>Fusobacteriati</taxon>
        <taxon>Fusobacteriota</taxon>
        <taxon>Fusobacteriia</taxon>
        <taxon>Fusobacteriales</taxon>
        <taxon>Fusobacteriaceae</taxon>
        <taxon>Fusobacterium</taxon>
    </lineage>
</organism>
<keyword evidence="6" id="KW-0238">DNA-binding</keyword>
<dbReference type="GO" id="GO:0003677">
    <property type="term" value="F:DNA binding"/>
    <property type="evidence" value="ECO:0007669"/>
    <property type="project" value="UniProtKB-KW"/>
</dbReference>
<dbReference type="Gene3D" id="1.10.10.160">
    <property type="match status" value="1"/>
</dbReference>
<keyword evidence="5 11" id="KW-0067">ATP-binding</keyword>
<evidence type="ECO:0000256" key="11">
    <source>
        <dbReference type="PROSITE-ProRule" id="PRU00560"/>
    </source>
</evidence>
<evidence type="ECO:0000256" key="10">
    <source>
        <dbReference type="ARBA" id="ARBA00048988"/>
    </source>
</evidence>
<keyword evidence="7" id="KW-0413">Isomerase</keyword>
<sequence>MLEKKKNNYNRTDDFIINYFINGGEMSNFIFSNEQKRIVEYDKNAVIQVNGCPGSGKTLVAIKKSLFLANKYNKKVLFLYYNKSLGFEIKRLFESFDEYSLLKDMIIIDHIDNYIKICLTSPILRESLREIKGRKNKYPKSEVDRQNRMSIAIDEYKKHNKTSSFYRMDREFLLSEIDWLRNCDFSKEEYLSNKRLERGSIRKIDLKEKQEILDILNYYRKIESENEYFQDYYDYMISALYYLRRKDIFLDNENYFDFIIIDEAQDFSKLHLEFIKIISNIDNNINSSITFFMDINQTINIEKAWCLNKERTLKDANFNIKNEDILYLNRCYRNVEEIYSIAEKLLNNNYYKNNSTTTDERGIKPFRLKSKTLDEEINNIITIIDILIKKYQYEYSDFTIISQFSKKLEEKFKSKFKITTKSENNNSINLTTFYSAKGIESKVVFVLGLNNEYFPSKKIFPLMSNDEIIEEGKKLLFVAMTRATELLFLSSLYDESHIFSLFDKDDFINLDFENNNFEIIFGRELSTNRNITTENESKRYDVIKEIKEIEKRIISEINDLRKETSLKFEDLKNSEKNNEEPKIIEKKVIKEVPIEIIKEVEKIVEVKVPVEVIKKVEVEKVVEKEIEINKIEKLINPEKISEDIKRNFPLATETTQNELIDAEINYINIDNQPILKKRNLKYGTVAYIIALETELRDYYSKMCNSKIITEKFNANITLGGLLKELEKNSVFKNPVIDFYKKNLLNLRNNSLHVHTDKEVFVDFEKLKEVRKNIMNDLLNKFIKAFNSLKNKKENSLKTSIINAKMTSKGKTFDSSIKKYKNFKGFYGCILEDTSGVEIGAVTKFNYEIGKFYNFICEDCLIDGTTVKNIIGREK</sequence>
<dbReference type="InterPro" id="IPR014017">
    <property type="entry name" value="DNA_helicase_UvrD-like_C"/>
</dbReference>
<keyword evidence="3 11" id="KW-0378">Hydrolase</keyword>
<dbReference type="Gene3D" id="3.40.50.300">
    <property type="entry name" value="P-loop containing nucleotide triphosphate hydrolases"/>
    <property type="match status" value="2"/>
</dbReference>
<comment type="catalytic activity">
    <reaction evidence="8">
        <text>Couples ATP hydrolysis with the unwinding of duplex DNA by translocating in the 3'-5' direction.</text>
        <dbReference type="EC" id="5.6.2.4"/>
    </reaction>
</comment>
<accession>A0A133P679</accession>
<dbReference type="PANTHER" id="PTHR11070:SF2">
    <property type="entry name" value="ATP-DEPENDENT DNA HELICASE SRS2"/>
    <property type="match status" value="1"/>
</dbReference>
<evidence type="ECO:0000256" key="2">
    <source>
        <dbReference type="ARBA" id="ARBA00022741"/>
    </source>
</evidence>
<evidence type="ECO:0000256" key="6">
    <source>
        <dbReference type="ARBA" id="ARBA00023125"/>
    </source>
</evidence>
<dbReference type="InterPro" id="IPR027417">
    <property type="entry name" value="P-loop_NTPase"/>
</dbReference>
<dbReference type="GO" id="GO:0000725">
    <property type="term" value="P:recombinational repair"/>
    <property type="evidence" value="ECO:0007669"/>
    <property type="project" value="TreeGrafter"/>
</dbReference>
<evidence type="ECO:0000256" key="9">
    <source>
        <dbReference type="ARBA" id="ARBA00034808"/>
    </source>
</evidence>
<comment type="similarity">
    <text evidence="1">Belongs to the helicase family. UvrD subfamily.</text>
</comment>
<dbReference type="PANTHER" id="PTHR11070">
    <property type="entry name" value="UVRD / RECB / PCRA DNA HELICASE FAMILY MEMBER"/>
    <property type="match status" value="1"/>
</dbReference>
<evidence type="ECO:0000256" key="4">
    <source>
        <dbReference type="ARBA" id="ARBA00022806"/>
    </source>
</evidence>
<keyword evidence="14" id="KW-1185">Reference proteome</keyword>
<dbReference type="PATRIC" id="fig|851.8.peg.667"/>
<dbReference type="GO" id="GO:0005524">
    <property type="term" value="F:ATP binding"/>
    <property type="evidence" value="ECO:0007669"/>
    <property type="project" value="UniProtKB-UniRule"/>
</dbReference>
<keyword evidence="2 11" id="KW-0547">Nucleotide-binding</keyword>
<keyword evidence="4 11" id="KW-0347">Helicase</keyword>
<dbReference type="AlphaFoldDB" id="A0A133P679"/>